<keyword evidence="2" id="KW-1185">Reference proteome</keyword>
<dbReference type="EMBL" id="CABFNP030001360">
    <property type="protein sequence ID" value="CAI6101406.1"/>
    <property type="molecule type" value="Genomic_DNA"/>
</dbReference>
<dbReference type="AlphaFoldDB" id="A0AA35QG88"/>
<gene>
    <name evidence="1" type="ORF">CCHLO57077_00006298</name>
</gene>
<dbReference type="SUPFAM" id="SSF52540">
    <property type="entry name" value="P-loop containing nucleoside triphosphate hydrolases"/>
    <property type="match status" value="1"/>
</dbReference>
<accession>A0AA35QG88</accession>
<dbReference type="InterPro" id="IPR027417">
    <property type="entry name" value="P-loop_NTPase"/>
</dbReference>
<evidence type="ECO:0000313" key="1">
    <source>
        <dbReference type="EMBL" id="CAI6101406.1"/>
    </source>
</evidence>
<evidence type="ECO:0008006" key="3">
    <source>
        <dbReference type="Google" id="ProtNLM"/>
    </source>
</evidence>
<comment type="caution">
    <text evidence="1">The sequence shown here is derived from an EMBL/GenBank/DDBJ whole genome shotgun (WGS) entry which is preliminary data.</text>
</comment>
<dbReference type="Proteomes" id="UP001160390">
    <property type="component" value="Unassembled WGS sequence"/>
</dbReference>
<reference evidence="1" key="1">
    <citation type="submission" date="2023-01" db="EMBL/GenBank/DDBJ databases">
        <authorList>
            <person name="Piombo E."/>
        </authorList>
    </citation>
    <scope>NUCLEOTIDE SEQUENCE</scope>
</reference>
<organism evidence="1 2">
    <name type="scientific">Clonostachys chloroleuca</name>
    <dbReference type="NCBI Taxonomy" id="1926264"/>
    <lineage>
        <taxon>Eukaryota</taxon>
        <taxon>Fungi</taxon>
        <taxon>Dikarya</taxon>
        <taxon>Ascomycota</taxon>
        <taxon>Pezizomycotina</taxon>
        <taxon>Sordariomycetes</taxon>
        <taxon>Hypocreomycetidae</taxon>
        <taxon>Hypocreales</taxon>
        <taxon>Bionectriaceae</taxon>
        <taxon>Clonostachys</taxon>
    </lineage>
</organism>
<protein>
    <recommendedName>
        <fullName evidence="3">NB-ARC domain-containing protein</fullName>
    </recommendedName>
</protein>
<dbReference type="InterPro" id="IPR011990">
    <property type="entry name" value="TPR-like_helical_dom_sf"/>
</dbReference>
<dbReference type="GO" id="GO:0043531">
    <property type="term" value="F:ADP binding"/>
    <property type="evidence" value="ECO:0007669"/>
    <property type="project" value="InterPro"/>
</dbReference>
<feature type="non-terminal residue" evidence="1">
    <location>
        <position position="298"/>
    </location>
</feature>
<dbReference type="Gene3D" id="1.25.40.10">
    <property type="entry name" value="Tetratricopeptide repeat domain"/>
    <property type="match status" value="1"/>
</dbReference>
<name>A0AA35QG88_9HYPO</name>
<proteinExistence type="predicted"/>
<evidence type="ECO:0000313" key="2">
    <source>
        <dbReference type="Proteomes" id="UP001160390"/>
    </source>
</evidence>
<sequence length="298" mass="33617">MTTQNKSEKPSKPGRDWILLFDNVESWDNILNYWPRHLGSAIITSRDYRLAGRPAGEGEQVDTFNDSERFDFFKSSVESWSNDDSKEANAAKKLLTELDGVPLAIDQIAGLIKLCEMSVQEFLELDEEESSVLHSERGMGSDIFYPKSRDMVSKATFENFSKTLSTLHLLGVLSLLSANSILQELFEPASHFQLPEHLKFCRTQLGCGKLLEAAYLGCELYRGDNAELDIVKSQRLNTDALIAWQSLHYKRTEESMRQAADIQIKRLSPDDDRIGGCINNLGNLWAVQGKLDKAYCTP</sequence>